<reference evidence="1 4" key="2">
    <citation type="submission" date="2020-09" db="EMBL/GenBank/DDBJ databases">
        <authorList>
            <person name="Kittiwongwattana C."/>
        </authorList>
    </citation>
    <scope>NUCLEOTIDE SEQUENCE</scope>
    <source>
        <strain evidence="2 4">1303</strain>
        <strain evidence="1">1310</strain>
    </source>
</reference>
<sequence length="54" mass="6241">MILQKNKDGFSGIRIHPNGVTQKKVILKKKHLPKADAEQYEEAMDKTFYDYNGC</sequence>
<dbReference type="KEGG" id="coy:HF329_07395"/>
<organism evidence="1 3">
    <name type="scientific">Chitinophaga oryzae</name>
    <dbReference type="NCBI Taxonomy" id="2725414"/>
    <lineage>
        <taxon>Bacteria</taxon>
        <taxon>Pseudomonadati</taxon>
        <taxon>Bacteroidota</taxon>
        <taxon>Chitinophagia</taxon>
        <taxon>Chitinophagales</taxon>
        <taxon>Chitinophagaceae</taxon>
        <taxon>Chitinophaga</taxon>
    </lineage>
</organism>
<evidence type="ECO:0000313" key="4">
    <source>
        <dbReference type="Proteomes" id="UP000503144"/>
    </source>
</evidence>
<dbReference type="Proteomes" id="UP000502421">
    <property type="component" value="Chromosome"/>
</dbReference>
<keyword evidence="4" id="KW-1185">Reference proteome</keyword>
<evidence type="ECO:0000313" key="3">
    <source>
        <dbReference type="Proteomes" id="UP000502421"/>
    </source>
</evidence>
<dbReference type="EMBL" id="CP051204">
    <property type="protein sequence ID" value="QJB37621.1"/>
    <property type="molecule type" value="Genomic_DNA"/>
</dbReference>
<evidence type="ECO:0000313" key="2">
    <source>
        <dbReference type="EMBL" id="QJB37621.1"/>
    </source>
</evidence>
<dbReference type="RefSeq" id="WP_168803403.1">
    <property type="nucleotide sequence ID" value="NZ_CP051204.2"/>
</dbReference>
<reference evidence="3 4" key="1">
    <citation type="submission" date="2020-04" db="EMBL/GenBank/DDBJ databases">
        <authorList>
            <person name="Kittiwongwattana C."/>
        </authorList>
    </citation>
    <scope>NUCLEOTIDE SEQUENCE [LARGE SCALE GENOMIC DNA]</scope>
    <source>
        <strain evidence="4">1303</strain>
        <strain evidence="3">1310</strain>
    </source>
</reference>
<proteinExistence type="predicted"/>
<gene>
    <name evidence="2" type="ORF">HF324_07055</name>
    <name evidence="1" type="ORF">HF329_07395</name>
</gene>
<protein>
    <submittedName>
        <fullName evidence="1">Uncharacterized protein</fullName>
    </submittedName>
</protein>
<name>A0AAE6ZEE5_9BACT</name>
<dbReference type="Proteomes" id="UP000503144">
    <property type="component" value="Chromosome"/>
</dbReference>
<accession>A0AAE6ZEE5</accession>
<evidence type="ECO:0000313" key="1">
    <source>
        <dbReference type="EMBL" id="QJB31135.1"/>
    </source>
</evidence>
<dbReference type="AlphaFoldDB" id="A0AAE6ZEE5"/>
<dbReference type="EMBL" id="CP051205">
    <property type="protein sequence ID" value="QJB31135.1"/>
    <property type="molecule type" value="Genomic_DNA"/>
</dbReference>